<evidence type="ECO:0000259" key="8">
    <source>
        <dbReference type="Pfam" id="PF23097"/>
    </source>
</evidence>
<dbReference type="Gene3D" id="2.130.10.10">
    <property type="entry name" value="YVTN repeat-like/Quinoprotein amine dehydrogenase"/>
    <property type="match status" value="2"/>
</dbReference>
<comment type="similarity">
    <text evidence="2">Belongs to the WD repeat NOL10/ENP2 family.</text>
</comment>
<dbReference type="InterPro" id="IPR015943">
    <property type="entry name" value="WD40/YVTN_repeat-like_dom_sf"/>
</dbReference>
<dbReference type="InterPro" id="IPR012580">
    <property type="entry name" value="NUC153"/>
</dbReference>
<keyword evidence="11" id="KW-1185">Reference proteome</keyword>
<evidence type="ECO:0008006" key="12">
    <source>
        <dbReference type="Google" id="ProtNLM"/>
    </source>
</evidence>
<dbReference type="Pfam" id="PF23097">
    <property type="entry name" value="NOL10_2nd"/>
    <property type="match status" value="1"/>
</dbReference>
<accession>A0A913YT20</accession>
<name>A0A913YT20_EXADI</name>
<protein>
    <recommendedName>
        <fullName evidence="12">Nucleolar protein 10</fullName>
    </recommendedName>
</protein>
<feature type="region of interest" description="Disordered" evidence="6">
    <location>
        <begin position="509"/>
        <end position="584"/>
    </location>
</feature>
<feature type="compositionally biased region" description="Low complexity" evidence="6">
    <location>
        <begin position="563"/>
        <end position="574"/>
    </location>
</feature>
<dbReference type="EnsemblMetazoa" id="XM_028662412.1">
    <property type="protein sequence ID" value="XP_028518213.1"/>
    <property type="gene ID" value="LOC110249787"/>
</dbReference>
<feature type="region of interest" description="Disordered" evidence="6">
    <location>
        <begin position="601"/>
        <end position="650"/>
    </location>
</feature>
<feature type="domain" description="NUC153" evidence="7">
    <location>
        <begin position="480"/>
        <end position="499"/>
    </location>
</feature>
<dbReference type="Pfam" id="PF08159">
    <property type="entry name" value="NUC153"/>
    <property type="match status" value="1"/>
</dbReference>
<dbReference type="InterPro" id="IPR056551">
    <property type="entry name" value="Beta-prop_NOL10_N"/>
</dbReference>
<dbReference type="GO" id="GO:0000462">
    <property type="term" value="P:maturation of SSU-rRNA from tricistronic rRNA transcript (SSU-rRNA, 5.8S rRNA, LSU-rRNA)"/>
    <property type="evidence" value="ECO:0007669"/>
    <property type="project" value="TreeGrafter"/>
</dbReference>
<evidence type="ECO:0000256" key="3">
    <source>
        <dbReference type="ARBA" id="ARBA00022574"/>
    </source>
</evidence>
<dbReference type="Proteomes" id="UP000887567">
    <property type="component" value="Unplaced"/>
</dbReference>
<sequence length="650" mass="75037">MQVSEPNNVKIYNLSAGKTLPEWLSERKRRTLQKNDIDIRRRIELIQEFEMPTASTNILVSADKEYVMATGVYKPRVRCYETSQLSMKFERCFDSEVVKFSILSEDYSKMVFLQADRFLEFHVQYGRLYRTRIPKFGRDLAYHYPSCDLYVVGAGSDIYRLNLEQGKFLNPLKTDAVEINVCDFNPVHQLFAAGTSEGRVECWDPRSRSRVGVLDVGLSGISQDRSNVVPSVTTLKYNGGLAMGIGTATGHVLLYDIRSTKPLLIKDHQYGLPIKSMAFQDQLVLSVDSKILKLWDRETGKPFTSIEPQTSINDLCLFPDSGLLFMATEAPKMFVYYIPALGPAPRWCSFLDNLTEELEEDQQPTVYDDYKFVTKEELEKLGLTHLVGTNLLRAYMHGYFMDIRLYQKAKTIAEPFAFEEYRKRKILEKIEEERENRVRIKKLPRINRALAEKLLEEKKEKKKAAKVISKASDVTNPLGDERFAAMFKNPDFQVDEESEVSRDCVIELEGRASSDESSSDDEHTWKEEQRRELKKPVKSERKPNKPKFYEVKEPTEFKSIGPTNATATSTNRTSLGERVRREDNRIIRTTGSSVGEMEMTFSLKKGEEETQQQIQRRVHREERKKVRRSAGSLMAGEKKKPVYWRGKRVK</sequence>
<dbReference type="OMA" id="GYFMDVR"/>
<dbReference type="GO" id="GO:0032040">
    <property type="term" value="C:small-subunit processome"/>
    <property type="evidence" value="ECO:0007669"/>
    <property type="project" value="TreeGrafter"/>
</dbReference>
<feature type="domain" description="Nucleolar protein 10-like second" evidence="8">
    <location>
        <begin position="366"/>
        <end position="414"/>
    </location>
</feature>
<evidence type="ECO:0000313" key="11">
    <source>
        <dbReference type="Proteomes" id="UP000887567"/>
    </source>
</evidence>
<keyword evidence="3" id="KW-0853">WD repeat</keyword>
<dbReference type="SUPFAM" id="SSF50978">
    <property type="entry name" value="WD40 repeat-like"/>
    <property type="match status" value="1"/>
</dbReference>
<reference evidence="10" key="1">
    <citation type="submission" date="2022-11" db="UniProtKB">
        <authorList>
            <consortium name="EnsemblMetazoa"/>
        </authorList>
    </citation>
    <scope>IDENTIFICATION</scope>
</reference>
<evidence type="ECO:0000259" key="9">
    <source>
        <dbReference type="Pfam" id="PF23098"/>
    </source>
</evidence>
<proteinExistence type="inferred from homology"/>
<dbReference type="Pfam" id="PF23098">
    <property type="entry name" value="Beta-prop_NOL10_N"/>
    <property type="match status" value="1"/>
</dbReference>
<keyword evidence="4" id="KW-0677">Repeat</keyword>
<evidence type="ECO:0000256" key="5">
    <source>
        <dbReference type="ARBA" id="ARBA00023242"/>
    </source>
</evidence>
<dbReference type="RefSeq" id="XP_028518213.1">
    <property type="nucleotide sequence ID" value="XM_028662412.1"/>
</dbReference>
<dbReference type="PANTHER" id="PTHR14927:SF0">
    <property type="entry name" value="NUCLEOLAR PROTEIN 10"/>
    <property type="match status" value="1"/>
</dbReference>
<dbReference type="FunFam" id="2.130.10.10:FF:001909">
    <property type="entry name" value="WD repeat, SAM and U-box domain-containing protein"/>
    <property type="match status" value="1"/>
</dbReference>
<feature type="compositionally biased region" description="Basic and acidic residues" evidence="6">
    <location>
        <begin position="509"/>
        <end position="556"/>
    </location>
</feature>
<evidence type="ECO:0000313" key="10">
    <source>
        <dbReference type="EnsemblMetazoa" id="XP_028518213.1"/>
    </source>
</evidence>
<feature type="compositionally biased region" description="Basic and acidic residues" evidence="6">
    <location>
        <begin position="575"/>
        <end position="584"/>
    </location>
</feature>
<dbReference type="OrthoDB" id="273340at2759"/>
<comment type="subcellular location">
    <subcellularLocation>
        <location evidence="1">Nucleus</location>
        <location evidence="1">Nucleolus</location>
    </subcellularLocation>
</comment>
<dbReference type="GO" id="GO:0030686">
    <property type="term" value="C:90S preribosome"/>
    <property type="evidence" value="ECO:0007669"/>
    <property type="project" value="TreeGrafter"/>
</dbReference>
<keyword evidence="5" id="KW-0539">Nucleus</keyword>
<feature type="compositionally biased region" description="Basic residues" evidence="6">
    <location>
        <begin position="641"/>
        <end position="650"/>
    </location>
</feature>
<dbReference type="InterPro" id="IPR040382">
    <property type="entry name" value="NOL10/Enp2"/>
</dbReference>
<evidence type="ECO:0000256" key="4">
    <source>
        <dbReference type="ARBA" id="ARBA00022737"/>
    </source>
</evidence>
<feature type="domain" description="Nucleolar protein 10-like N-terminal" evidence="9">
    <location>
        <begin position="1"/>
        <end position="362"/>
    </location>
</feature>
<dbReference type="InterPro" id="IPR056550">
    <property type="entry name" value="NOL10_2nd"/>
</dbReference>
<organism evidence="10 11">
    <name type="scientific">Exaiptasia diaphana</name>
    <name type="common">Tropical sea anemone</name>
    <name type="synonym">Aiptasia pulchella</name>
    <dbReference type="NCBI Taxonomy" id="2652724"/>
    <lineage>
        <taxon>Eukaryota</taxon>
        <taxon>Metazoa</taxon>
        <taxon>Cnidaria</taxon>
        <taxon>Anthozoa</taxon>
        <taxon>Hexacorallia</taxon>
        <taxon>Actiniaria</taxon>
        <taxon>Aiptasiidae</taxon>
        <taxon>Exaiptasia</taxon>
    </lineage>
</organism>
<dbReference type="KEGG" id="epa:110249787"/>
<evidence type="ECO:0000256" key="1">
    <source>
        <dbReference type="ARBA" id="ARBA00004604"/>
    </source>
</evidence>
<evidence type="ECO:0000256" key="6">
    <source>
        <dbReference type="SAM" id="MobiDB-lite"/>
    </source>
</evidence>
<dbReference type="PANTHER" id="PTHR14927">
    <property type="entry name" value="NUCLEOLAR PROTEIN 10"/>
    <property type="match status" value="1"/>
</dbReference>
<dbReference type="AlphaFoldDB" id="A0A913YT20"/>
<dbReference type="InterPro" id="IPR036322">
    <property type="entry name" value="WD40_repeat_dom_sf"/>
</dbReference>
<evidence type="ECO:0000256" key="2">
    <source>
        <dbReference type="ARBA" id="ARBA00005264"/>
    </source>
</evidence>
<dbReference type="GeneID" id="110249787"/>
<evidence type="ECO:0000259" key="7">
    <source>
        <dbReference type="Pfam" id="PF08159"/>
    </source>
</evidence>